<dbReference type="Proteomes" id="UP000460435">
    <property type="component" value="Unassembled WGS sequence"/>
</dbReference>
<keyword evidence="1" id="KW-1133">Transmembrane helix</keyword>
<comment type="caution">
    <text evidence="3">The sequence shown here is derived from an EMBL/GenBank/DDBJ whole genome shotgun (WGS) entry which is preliminary data.</text>
</comment>
<dbReference type="AlphaFoldDB" id="A0A7K3M141"/>
<keyword evidence="1" id="KW-0812">Transmembrane</keyword>
<name>A0A7K3M141_9ACTN</name>
<keyword evidence="4" id="KW-1185">Reference proteome</keyword>
<protein>
    <submittedName>
        <fullName evidence="3">DUF2510 domain-containing protein</fullName>
    </submittedName>
</protein>
<dbReference type="InterPro" id="IPR018929">
    <property type="entry name" value="DUF2510"/>
</dbReference>
<proteinExistence type="predicted"/>
<keyword evidence="1" id="KW-0472">Membrane</keyword>
<feature type="domain" description="DUF2510" evidence="2">
    <location>
        <begin position="69"/>
        <end position="97"/>
    </location>
</feature>
<feature type="transmembrane region" description="Helical" evidence="1">
    <location>
        <begin position="6"/>
        <end position="25"/>
    </location>
</feature>
<sequence length="98" mass="10886">MDEATWLSLMVLGYIIGVVILYYIIKTAVKSAIRESGLARVEATVRAQATAQPVATPAQPVATARTWSAGWYVYPGTDGSEQRYYDGSKWTEQCRPRQ</sequence>
<dbReference type="Pfam" id="PF10708">
    <property type="entry name" value="DUF2510"/>
    <property type="match status" value="1"/>
</dbReference>
<reference evidence="3 4" key="1">
    <citation type="submission" date="2019-11" db="EMBL/GenBank/DDBJ databases">
        <authorList>
            <person name="Li X.-J."/>
            <person name="Feng X.-M."/>
        </authorList>
    </citation>
    <scope>NUCLEOTIDE SEQUENCE [LARGE SCALE GENOMIC DNA]</scope>
    <source>
        <strain evidence="3 4">XMNu-373</strain>
    </source>
</reference>
<evidence type="ECO:0000256" key="1">
    <source>
        <dbReference type="SAM" id="Phobius"/>
    </source>
</evidence>
<evidence type="ECO:0000313" key="3">
    <source>
        <dbReference type="EMBL" id="NDL57016.1"/>
    </source>
</evidence>
<dbReference type="EMBL" id="WLZY01000002">
    <property type="protein sequence ID" value="NDL57016.1"/>
    <property type="molecule type" value="Genomic_DNA"/>
</dbReference>
<evidence type="ECO:0000259" key="2">
    <source>
        <dbReference type="Pfam" id="PF10708"/>
    </source>
</evidence>
<evidence type="ECO:0000313" key="4">
    <source>
        <dbReference type="Proteomes" id="UP000460435"/>
    </source>
</evidence>
<organism evidence="3 4">
    <name type="scientific">Phytoactinopolyspora mesophila</name>
    <dbReference type="NCBI Taxonomy" id="2650750"/>
    <lineage>
        <taxon>Bacteria</taxon>
        <taxon>Bacillati</taxon>
        <taxon>Actinomycetota</taxon>
        <taxon>Actinomycetes</taxon>
        <taxon>Jiangellales</taxon>
        <taxon>Jiangellaceae</taxon>
        <taxon>Phytoactinopolyspora</taxon>
    </lineage>
</organism>
<accession>A0A7K3M141</accession>
<gene>
    <name evidence="3" type="ORF">F7O44_08025</name>
</gene>